<dbReference type="PANTHER" id="PTHR32322">
    <property type="entry name" value="INNER MEMBRANE TRANSPORTER"/>
    <property type="match status" value="1"/>
</dbReference>
<feature type="transmembrane region" description="Helical" evidence="6">
    <location>
        <begin position="283"/>
        <end position="302"/>
    </location>
</feature>
<evidence type="ECO:0000256" key="3">
    <source>
        <dbReference type="ARBA" id="ARBA00022692"/>
    </source>
</evidence>
<evidence type="ECO:0000256" key="5">
    <source>
        <dbReference type="ARBA" id="ARBA00023136"/>
    </source>
</evidence>
<dbReference type="InterPro" id="IPR000620">
    <property type="entry name" value="EamA_dom"/>
</dbReference>
<protein>
    <submittedName>
        <fullName evidence="8">DMT family transporter</fullName>
    </submittedName>
</protein>
<organism evidence="8 9">
    <name type="scientific">Dokdonella ginsengisoli</name>
    <dbReference type="NCBI Taxonomy" id="363846"/>
    <lineage>
        <taxon>Bacteria</taxon>
        <taxon>Pseudomonadati</taxon>
        <taxon>Pseudomonadota</taxon>
        <taxon>Gammaproteobacteria</taxon>
        <taxon>Lysobacterales</taxon>
        <taxon>Rhodanobacteraceae</taxon>
        <taxon>Dokdonella</taxon>
    </lineage>
</organism>
<dbReference type="PANTHER" id="PTHR32322:SF2">
    <property type="entry name" value="EAMA DOMAIN-CONTAINING PROTEIN"/>
    <property type="match status" value="1"/>
</dbReference>
<feature type="transmembrane region" description="Helical" evidence="6">
    <location>
        <begin position="84"/>
        <end position="103"/>
    </location>
</feature>
<proteinExistence type="inferred from homology"/>
<feature type="domain" description="EamA" evidence="7">
    <location>
        <begin position="169"/>
        <end position="300"/>
    </location>
</feature>
<evidence type="ECO:0000313" key="9">
    <source>
        <dbReference type="Proteomes" id="UP001595886"/>
    </source>
</evidence>
<evidence type="ECO:0000256" key="6">
    <source>
        <dbReference type="SAM" id="Phobius"/>
    </source>
</evidence>
<keyword evidence="3 6" id="KW-0812">Transmembrane</keyword>
<gene>
    <name evidence="8" type="ORF">ACFO6Q_17385</name>
</gene>
<keyword evidence="9" id="KW-1185">Reference proteome</keyword>
<dbReference type="RefSeq" id="WP_380022383.1">
    <property type="nucleotide sequence ID" value="NZ_JBHSHD010000015.1"/>
</dbReference>
<evidence type="ECO:0000256" key="2">
    <source>
        <dbReference type="ARBA" id="ARBA00007362"/>
    </source>
</evidence>
<feature type="transmembrane region" description="Helical" evidence="6">
    <location>
        <begin position="21"/>
        <end position="41"/>
    </location>
</feature>
<comment type="subcellular location">
    <subcellularLocation>
        <location evidence="1">Membrane</location>
        <topology evidence="1">Multi-pass membrane protein</topology>
    </subcellularLocation>
</comment>
<evidence type="ECO:0000256" key="1">
    <source>
        <dbReference type="ARBA" id="ARBA00004141"/>
    </source>
</evidence>
<reference evidence="9" key="1">
    <citation type="journal article" date="2019" name="Int. J. Syst. Evol. Microbiol.">
        <title>The Global Catalogue of Microorganisms (GCM) 10K type strain sequencing project: providing services to taxonomists for standard genome sequencing and annotation.</title>
        <authorList>
            <consortium name="The Broad Institute Genomics Platform"/>
            <consortium name="The Broad Institute Genome Sequencing Center for Infectious Disease"/>
            <person name="Wu L."/>
            <person name="Ma J."/>
        </authorList>
    </citation>
    <scope>NUCLEOTIDE SEQUENCE [LARGE SCALE GENOMIC DNA]</scope>
    <source>
        <strain evidence="9">CCUG 30340</strain>
    </source>
</reference>
<dbReference type="Proteomes" id="UP001595886">
    <property type="component" value="Unassembled WGS sequence"/>
</dbReference>
<evidence type="ECO:0000256" key="4">
    <source>
        <dbReference type="ARBA" id="ARBA00022989"/>
    </source>
</evidence>
<keyword evidence="5 6" id="KW-0472">Membrane</keyword>
<feature type="transmembrane region" description="Helical" evidence="6">
    <location>
        <begin position="229"/>
        <end position="252"/>
    </location>
</feature>
<sequence length="308" mass="31508">MDGSNAKVPVAAPAAVAKAQGGLHAHAMAAAFLLLWCSGYPAGKLAVLHGGPFTVLFLRFAAAAAIFAALALAARVAWPGRRALAHSAVVGVLSLALSFGGVYEGLRLGVSTGVSALFIGAVPLATALFASFAGQRLGRWQWGGLALGFVGVLMVLGGRLDTTGGSAAGYFASLLGLLGLSLGTLYQKRHSSTIDLRVGLAVQHAVAAVAMAPLALLVERFQSDWSPTYLGAVGWIALVNSVGGFALLFALIRRGAATDVAALFYLVPPITAVMGYAVLGERLALPMLPGFALVAFGIWLGTRREAVS</sequence>
<comment type="similarity">
    <text evidence="2">Belongs to the EamA transporter family.</text>
</comment>
<evidence type="ECO:0000259" key="7">
    <source>
        <dbReference type="Pfam" id="PF00892"/>
    </source>
</evidence>
<feature type="transmembrane region" description="Helical" evidence="6">
    <location>
        <begin position="142"/>
        <end position="160"/>
    </location>
</feature>
<evidence type="ECO:0000313" key="8">
    <source>
        <dbReference type="EMBL" id="MFC4822102.1"/>
    </source>
</evidence>
<feature type="transmembrane region" description="Helical" evidence="6">
    <location>
        <begin position="53"/>
        <end position="72"/>
    </location>
</feature>
<feature type="transmembrane region" description="Helical" evidence="6">
    <location>
        <begin position="109"/>
        <end position="130"/>
    </location>
</feature>
<feature type="transmembrane region" description="Helical" evidence="6">
    <location>
        <begin position="198"/>
        <end position="217"/>
    </location>
</feature>
<dbReference type="SUPFAM" id="SSF103481">
    <property type="entry name" value="Multidrug resistance efflux transporter EmrE"/>
    <property type="match status" value="2"/>
</dbReference>
<name>A0ABV9R2V5_9GAMM</name>
<feature type="transmembrane region" description="Helical" evidence="6">
    <location>
        <begin position="166"/>
        <end position="186"/>
    </location>
</feature>
<dbReference type="InterPro" id="IPR050638">
    <property type="entry name" value="AA-Vitamin_Transporters"/>
</dbReference>
<dbReference type="InterPro" id="IPR037185">
    <property type="entry name" value="EmrE-like"/>
</dbReference>
<dbReference type="EMBL" id="JBHSHD010000015">
    <property type="protein sequence ID" value="MFC4822102.1"/>
    <property type="molecule type" value="Genomic_DNA"/>
</dbReference>
<feature type="domain" description="EamA" evidence="7">
    <location>
        <begin position="28"/>
        <end position="156"/>
    </location>
</feature>
<comment type="caution">
    <text evidence="8">The sequence shown here is derived from an EMBL/GenBank/DDBJ whole genome shotgun (WGS) entry which is preliminary data.</text>
</comment>
<feature type="transmembrane region" description="Helical" evidence="6">
    <location>
        <begin position="259"/>
        <end position="277"/>
    </location>
</feature>
<dbReference type="Pfam" id="PF00892">
    <property type="entry name" value="EamA"/>
    <property type="match status" value="2"/>
</dbReference>
<accession>A0ABV9R2V5</accession>
<keyword evidence="4 6" id="KW-1133">Transmembrane helix</keyword>